<protein>
    <submittedName>
        <fullName evidence="2">Uncharacterized protein</fullName>
    </submittedName>
</protein>
<dbReference type="Proteomes" id="UP001054857">
    <property type="component" value="Unassembled WGS sequence"/>
</dbReference>
<feature type="non-terminal residue" evidence="2">
    <location>
        <position position="165"/>
    </location>
</feature>
<organism evidence="2 3">
    <name type="scientific">Astrephomene gubernaculifera</name>
    <dbReference type="NCBI Taxonomy" id="47775"/>
    <lineage>
        <taxon>Eukaryota</taxon>
        <taxon>Viridiplantae</taxon>
        <taxon>Chlorophyta</taxon>
        <taxon>core chlorophytes</taxon>
        <taxon>Chlorophyceae</taxon>
        <taxon>CS clade</taxon>
        <taxon>Chlamydomonadales</taxon>
        <taxon>Astrephomenaceae</taxon>
        <taxon>Astrephomene</taxon>
    </lineage>
</organism>
<evidence type="ECO:0000256" key="1">
    <source>
        <dbReference type="SAM" id="Phobius"/>
    </source>
</evidence>
<keyword evidence="1" id="KW-1133">Transmembrane helix</keyword>
<sequence>PILYSATDFAVALQSPALDTHLFLAFLTLSQCIPTTPASMKTTKGYYCKVYYSLLALCYLEVVLWTFCLLASCAAPVHGHNYLIRETQTLKLATRTVHPAVVGSTPLRQPKLLWRFERKSVSVRNAEQTKCYPRVDQAGLLAALRGFPEFTTGLPAPYTGIKAIS</sequence>
<gene>
    <name evidence="2" type="ORF">Agub_g9009</name>
</gene>
<name>A0AAD3DSQ7_9CHLO</name>
<accession>A0AAD3DSQ7</accession>
<dbReference type="AlphaFoldDB" id="A0AAD3DSQ7"/>
<comment type="caution">
    <text evidence="2">The sequence shown here is derived from an EMBL/GenBank/DDBJ whole genome shotgun (WGS) entry which is preliminary data.</text>
</comment>
<reference evidence="2 3" key="1">
    <citation type="journal article" date="2021" name="Sci. Rep.">
        <title>Genome sequencing of the multicellular alga Astrephomene provides insights into convergent evolution of germ-soma differentiation.</title>
        <authorList>
            <person name="Yamashita S."/>
            <person name="Yamamoto K."/>
            <person name="Matsuzaki R."/>
            <person name="Suzuki S."/>
            <person name="Yamaguchi H."/>
            <person name="Hirooka S."/>
            <person name="Minakuchi Y."/>
            <person name="Miyagishima S."/>
            <person name="Kawachi M."/>
            <person name="Toyoda A."/>
            <person name="Nozaki H."/>
        </authorList>
    </citation>
    <scope>NUCLEOTIDE SEQUENCE [LARGE SCALE GENOMIC DNA]</scope>
    <source>
        <strain evidence="2 3">NIES-4017</strain>
    </source>
</reference>
<keyword evidence="1" id="KW-0472">Membrane</keyword>
<evidence type="ECO:0000313" key="3">
    <source>
        <dbReference type="Proteomes" id="UP001054857"/>
    </source>
</evidence>
<keyword evidence="3" id="KW-1185">Reference proteome</keyword>
<keyword evidence="1" id="KW-0812">Transmembrane</keyword>
<dbReference type="EMBL" id="BMAR01000017">
    <property type="protein sequence ID" value="GFR47321.1"/>
    <property type="molecule type" value="Genomic_DNA"/>
</dbReference>
<feature type="transmembrane region" description="Helical" evidence="1">
    <location>
        <begin position="50"/>
        <end position="75"/>
    </location>
</feature>
<evidence type="ECO:0000313" key="2">
    <source>
        <dbReference type="EMBL" id="GFR47321.1"/>
    </source>
</evidence>
<proteinExistence type="predicted"/>